<proteinExistence type="inferred from homology"/>
<keyword evidence="2 4" id="KW-0663">Pyridoxal phosphate</keyword>
<accession>A0A953LFA6</accession>
<organism evidence="5 6">
    <name type="scientific">Symbiobacterium thermophilum</name>
    <dbReference type="NCBI Taxonomy" id="2734"/>
    <lineage>
        <taxon>Bacteria</taxon>
        <taxon>Bacillati</taxon>
        <taxon>Bacillota</taxon>
        <taxon>Clostridia</taxon>
        <taxon>Eubacteriales</taxon>
        <taxon>Symbiobacteriaceae</taxon>
        <taxon>Symbiobacterium</taxon>
    </lineage>
</organism>
<dbReference type="Gene3D" id="3.40.640.10">
    <property type="entry name" value="Type I PLP-dependent aspartate aminotransferase-like (Major domain)"/>
    <property type="match status" value="1"/>
</dbReference>
<protein>
    <submittedName>
        <fullName evidence="5">Cystathionine beta-lyase</fullName>
    </submittedName>
</protein>
<gene>
    <name evidence="5" type="ORF">CWE10_14455</name>
</gene>
<evidence type="ECO:0000313" key="5">
    <source>
        <dbReference type="EMBL" id="MBY6277385.1"/>
    </source>
</evidence>
<dbReference type="InterPro" id="IPR015424">
    <property type="entry name" value="PyrdxlP-dep_Trfase"/>
</dbReference>
<sequence length="75" mass="7955">MEFGTRVLHTGREVDSVTGAAAVPIYQVSTFRQPGLNRSGPYDYARSGNPTRQALEAIVADLEQALGYAAAQSGV</sequence>
<comment type="cofactor">
    <cofactor evidence="1 4">
        <name>pyridoxal 5'-phosphate</name>
        <dbReference type="ChEBI" id="CHEBI:597326"/>
    </cofactor>
</comment>
<keyword evidence="3" id="KW-0456">Lyase</keyword>
<dbReference type="GO" id="GO:0005737">
    <property type="term" value="C:cytoplasm"/>
    <property type="evidence" value="ECO:0007669"/>
    <property type="project" value="TreeGrafter"/>
</dbReference>
<evidence type="ECO:0000313" key="6">
    <source>
        <dbReference type="Proteomes" id="UP000732377"/>
    </source>
</evidence>
<dbReference type="SUPFAM" id="SSF53383">
    <property type="entry name" value="PLP-dependent transferases"/>
    <property type="match status" value="1"/>
</dbReference>
<dbReference type="Proteomes" id="UP000732377">
    <property type="component" value="Unassembled WGS sequence"/>
</dbReference>
<evidence type="ECO:0000256" key="2">
    <source>
        <dbReference type="ARBA" id="ARBA00022898"/>
    </source>
</evidence>
<evidence type="ECO:0000256" key="1">
    <source>
        <dbReference type="ARBA" id="ARBA00001933"/>
    </source>
</evidence>
<dbReference type="PANTHER" id="PTHR11808">
    <property type="entry name" value="TRANS-SULFURATION ENZYME FAMILY MEMBER"/>
    <property type="match status" value="1"/>
</dbReference>
<evidence type="ECO:0000256" key="4">
    <source>
        <dbReference type="RuleBase" id="RU362118"/>
    </source>
</evidence>
<comment type="caution">
    <text evidence="5">The sequence shown here is derived from an EMBL/GenBank/DDBJ whole genome shotgun (WGS) entry which is preliminary data.</text>
</comment>
<dbReference type="InterPro" id="IPR000277">
    <property type="entry name" value="Cys/Met-Metab_PyrdxlP-dep_enz"/>
</dbReference>
<evidence type="ECO:0000256" key="3">
    <source>
        <dbReference type="ARBA" id="ARBA00023239"/>
    </source>
</evidence>
<dbReference type="InterPro" id="IPR015421">
    <property type="entry name" value="PyrdxlP-dep_Trfase_major"/>
</dbReference>
<dbReference type="AlphaFoldDB" id="A0A953LFA6"/>
<dbReference type="Pfam" id="PF01053">
    <property type="entry name" value="Cys_Met_Meta_PP"/>
    <property type="match status" value="1"/>
</dbReference>
<dbReference type="RefSeq" id="WP_011196485.1">
    <property type="nucleotide sequence ID" value="NZ_PIUK01000172.1"/>
</dbReference>
<reference evidence="5" key="1">
    <citation type="submission" date="2017-11" db="EMBL/GenBank/DDBJ databases">
        <title>Three new genomes from thermophilic consortium.</title>
        <authorList>
            <person name="Quaggio R."/>
            <person name="Amgarten D."/>
            <person name="Setubal J.C."/>
        </authorList>
    </citation>
    <scope>NUCLEOTIDE SEQUENCE</scope>
    <source>
        <strain evidence="5">ZCTH01-B2</strain>
    </source>
</reference>
<comment type="similarity">
    <text evidence="4">Belongs to the trans-sulfuration enzymes family.</text>
</comment>
<dbReference type="EMBL" id="PIUK01000172">
    <property type="protein sequence ID" value="MBY6277385.1"/>
    <property type="molecule type" value="Genomic_DNA"/>
</dbReference>
<dbReference type="PANTHER" id="PTHR11808:SF50">
    <property type="entry name" value="CYSTATHIONINE BETA-LYASE"/>
    <property type="match status" value="1"/>
</dbReference>
<dbReference type="GO" id="GO:0030170">
    <property type="term" value="F:pyridoxal phosphate binding"/>
    <property type="evidence" value="ECO:0007669"/>
    <property type="project" value="InterPro"/>
</dbReference>
<dbReference type="GO" id="GO:0019346">
    <property type="term" value="P:transsulfuration"/>
    <property type="evidence" value="ECO:0007669"/>
    <property type="project" value="InterPro"/>
</dbReference>
<name>A0A953LFA6_SYMTR</name>
<dbReference type="GO" id="GO:0047804">
    <property type="term" value="F:cysteine-S-conjugate beta-lyase activity"/>
    <property type="evidence" value="ECO:0007669"/>
    <property type="project" value="UniProtKB-ARBA"/>
</dbReference>